<dbReference type="InterPro" id="IPR027417">
    <property type="entry name" value="P-loop_NTPase"/>
</dbReference>
<dbReference type="GO" id="GO:0006790">
    <property type="term" value="P:sulfur compound metabolic process"/>
    <property type="evidence" value="ECO:0007669"/>
    <property type="project" value="TreeGrafter"/>
</dbReference>
<evidence type="ECO:0008006" key="4">
    <source>
        <dbReference type="Google" id="ProtNLM"/>
    </source>
</evidence>
<dbReference type="GO" id="GO:0001517">
    <property type="term" value="F:N-acetylglucosamine 6-O-sulfotransferase activity"/>
    <property type="evidence" value="ECO:0007669"/>
    <property type="project" value="TreeGrafter"/>
</dbReference>
<dbReference type="SUPFAM" id="SSF52540">
    <property type="entry name" value="P-loop containing nucleoside triphosphate hydrolases"/>
    <property type="match status" value="1"/>
</dbReference>
<dbReference type="PANTHER" id="PTHR10704:SF44">
    <property type="entry name" value="LD35051P-RELATED"/>
    <property type="match status" value="1"/>
</dbReference>
<dbReference type="AlphaFoldDB" id="A0AAW0UZ25"/>
<accession>A0AAW0UZ25</accession>
<comment type="caution">
    <text evidence="2">The sequence shown here is derived from an EMBL/GenBank/DDBJ whole genome shotgun (WGS) entry which is preliminary data.</text>
</comment>
<protein>
    <recommendedName>
        <fullName evidence="4">Sulfotransferase domain-containing protein</fullName>
    </recommendedName>
</protein>
<keyword evidence="1" id="KW-1133">Transmembrane helix</keyword>
<name>A0AAW0UZ25_SCYPA</name>
<evidence type="ECO:0000256" key="1">
    <source>
        <dbReference type="SAM" id="Phobius"/>
    </source>
</evidence>
<dbReference type="GO" id="GO:0006044">
    <property type="term" value="P:N-acetylglucosamine metabolic process"/>
    <property type="evidence" value="ECO:0007669"/>
    <property type="project" value="TreeGrafter"/>
</dbReference>
<dbReference type="InterPro" id="IPR051135">
    <property type="entry name" value="Gal/GlcNAc/GalNAc_ST"/>
</dbReference>
<keyword evidence="1" id="KW-0472">Membrane</keyword>
<keyword evidence="3" id="KW-1185">Reference proteome</keyword>
<organism evidence="2 3">
    <name type="scientific">Scylla paramamosain</name>
    <name type="common">Mud crab</name>
    <dbReference type="NCBI Taxonomy" id="85552"/>
    <lineage>
        <taxon>Eukaryota</taxon>
        <taxon>Metazoa</taxon>
        <taxon>Ecdysozoa</taxon>
        <taxon>Arthropoda</taxon>
        <taxon>Crustacea</taxon>
        <taxon>Multicrustacea</taxon>
        <taxon>Malacostraca</taxon>
        <taxon>Eumalacostraca</taxon>
        <taxon>Eucarida</taxon>
        <taxon>Decapoda</taxon>
        <taxon>Pleocyemata</taxon>
        <taxon>Brachyura</taxon>
        <taxon>Eubrachyura</taxon>
        <taxon>Portunoidea</taxon>
        <taxon>Portunidae</taxon>
        <taxon>Portuninae</taxon>
        <taxon>Scylla</taxon>
    </lineage>
</organism>
<dbReference type="EMBL" id="JARAKH010000003">
    <property type="protein sequence ID" value="KAK8405334.1"/>
    <property type="molecule type" value="Genomic_DNA"/>
</dbReference>
<evidence type="ECO:0000313" key="2">
    <source>
        <dbReference type="EMBL" id="KAK8405334.1"/>
    </source>
</evidence>
<feature type="transmembrane region" description="Helical" evidence="1">
    <location>
        <begin position="21"/>
        <end position="40"/>
    </location>
</feature>
<dbReference type="Proteomes" id="UP001487740">
    <property type="component" value="Unassembled WGS sequence"/>
</dbReference>
<dbReference type="Gene3D" id="3.40.50.300">
    <property type="entry name" value="P-loop containing nucleotide triphosphate hydrolases"/>
    <property type="match status" value="1"/>
</dbReference>
<reference evidence="2 3" key="1">
    <citation type="submission" date="2023-03" db="EMBL/GenBank/DDBJ databases">
        <title>High-quality genome of Scylla paramamosain provides insights in environmental adaptation.</title>
        <authorList>
            <person name="Zhang L."/>
        </authorList>
    </citation>
    <scope>NUCLEOTIDE SEQUENCE [LARGE SCALE GENOMIC DNA]</scope>
    <source>
        <strain evidence="2">LZ_2023a</strain>
        <tissue evidence="2">Muscle</tissue>
    </source>
</reference>
<sequence length="466" mass="54081">MAINRRCSLCIRSRKQSCRTLLLALMGTSLLLFFITQSGMKTPFLHGLQHPTPSLQSPYPSRRIQDYQVDSDDGTAQHAFSNDSNGLSGGVEAGVVDETDLLGAGAERRTAEVLLQKSTPMDTLEQTVQEILKTERQIIRQAMLDYSFHPALNTKRLEDFVPEYGGKPVRNLVITTWRSGSTFIGDVLQSHPATYYHYEPLMDFDIKQVRHGKAAKQALHNLHHLLNCDYSEMEHYLNYGQGHQWLFEHNKRLWQYCKAFPHICWSPRFLTPFCKLFPFQSLKTVRLRLNLTTEFLQDKQLGVQVLLLVRDPRGTMQSRRHRVWCPDNPDCDNPAWLCQDLVSDFHTAKKFQTMFPNSFRMVRYEDLSFNVYNMTRKLFEFFHLSYHRRVQAFLDTHTKQTIGGVSSTFRDSKVAPIHWQQDLSWEDVKQIQSVCGEALRLWGYKIAKDEAHLRSFNPVGEFKTVL</sequence>
<dbReference type="PANTHER" id="PTHR10704">
    <property type="entry name" value="CARBOHYDRATE SULFOTRANSFERASE"/>
    <property type="match status" value="1"/>
</dbReference>
<keyword evidence="1" id="KW-0812">Transmembrane</keyword>
<evidence type="ECO:0000313" key="3">
    <source>
        <dbReference type="Proteomes" id="UP001487740"/>
    </source>
</evidence>
<dbReference type="Pfam" id="PF13469">
    <property type="entry name" value="Sulfotransfer_3"/>
    <property type="match status" value="1"/>
</dbReference>
<dbReference type="FunFam" id="3.40.50.300:FF:001931">
    <property type="entry name" value="Blast:Carbohydrate sulfotransferase 4"/>
    <property type="match status" value="1"/>
</dbReference>
<proteinExistence type="predicted"/>
<gene>
    <name evidence="2" type="ORF">O3P69_001710</name>
</gene>